<protein>
    <submittedName>
        <fullName evidence="2">Uncharacterized protein</fullName>
    </submittedName>
</protein>
<reference evidence="2 3" key="1">
    <citation type="submission" date="2007-10" db="EMBL/GenBank/DDBJ databases">
        <title>Draft genome sequence of Dorea formicigenerans(ATCC 27755).</title>
        <authorList>
            <person name="Sudarsanam P."/>
            <person name="Ley R."/>
            <person name="Guruge J."/>
            <person name="Turnbaugh P.J."/>
            <person name="Mahowald M."/>
            <person name="Liep D."/>
            <person name="Gordon J."/>
        </authorList>
    </citation>
    <scope>NUCLEOTIDE SEQUENCE [LARGE SCALE GENOMIC DNA]</scope>
    <source>
        <strain evidence="2 3">ATCC 27755</strain>
    </source>
</reference>
<name>B0G1C8_9FIRM</name>
<dbReference type="AlphaFoldDB" id="B0G1C8"/>
<feature type="coiled-coil region" evidence="1">
    <location>
        <begin position="189"/>
        <end position="216"/>
    </location>
</feature>
<dbReference type="RefSeq" id="WP_005330141.1">
    <property type="nucleotide sequence ID" value="NZ_AAXA02000002.1"/>
</dbReference>
<accession>B0G1C8</accession>
<reference evidence="2 3" key="2">
    <citation type="submission" date="2007-10" db="EMBL/GenBank/DDBJ databases">
        <authorList>
            <person name="Fulton L."/>
            <person name="Clifton S."/>
            <person name="Fulton B."/>
            <person name="Xu J."/>
            <person name="Minx P."/>
            <person name="Pepin K.H."/>
            <person name="Johnson M."/>
            <person name="Thiruvilangam P."/>
            <person name="Bhonagiri V."/>
            <person name="Nash W.E."/>
            <person name="Wang C."/>
            <person name="Mardis E.R."/>
            <person name="Wilson R.K."/>
        </authorList>
    </citation>
    <scope>NUCLEOTIDE SEQUENCE [LARGE SCALE GENOMIC DNA]</scope>
    <source>
        <strain evidence="2 3">ATCC 27755</strain>
    </source>
</reference>
<dbReference type="STRING" id="411461.DORFOR_00029"/>
<dbReference type="GeneID" id="92864735"/>
<sequence length="221" mass="24250">MTQNSLSKAYLSNPKLNESFQSAVSAAADALELLCSAHNDNLSEVVNLATNLINEIGNRYIHTALDFYVDEFISTLGNSIAQSAISTSNKFIKEVLKDFPTSSSFVSDEDCVTVDEAVIKEYELPETIAIPIGHNRVKIKFDTLIAIIGVIISLFALFKPSASEQEQLALQRTEVQILSEILESTKASNATTSEQLDTLKESVDTIQKEIAESKNNESENQ</sequence>
<keyword evidence="1" id="KW-0175">Coiled coil</keyword>
<evidence type="ECO:0000256" key="1">
    <source>
        <dbReference type="SAM" id="Coils"/>
    </source>
</evidence>
<comment type="caution">
    <text evidence="2">The sequence shown here is derived from an EMBL/GenBank/DDBJ whole genome shotgun (WGS) entry which is preliminary data.</text>
</comment>
<dbReference type="Proteomes" id="UP000005359">
    <property type="component" value="Unassembled WGS sequence"/>
</dbReference>
<proteinExistence type="predicted"/>
<organism evidence="2 3">
    <name type="scientific">Dorea formicigenerans ATCC 27755</name>
    <dbReference type="NCBI Taxonomy" id="411461"/>
    <lineage>
        <taxon>Bacteria</taxon>
        <taxon>Bacillati</taxon>
        <taxon>Bacillota</taxon>
        <taxon>Clostridia</taxon>
        <taxon>Lachnospirales</taxon>
        <taxon>Lachnospiraceae</taxon>
        <taxon>Dorea</taxon>
    </lineage>
</organism>
<dbReference type="EMBL" id="AAXA02000002">
    <property type="protein sequence ID" value="EDR48594.1"/>
    <property type="molecule type" value="Genomic_DNA"/>
</dbReference>
<evidence type="ECO:0000313" key="2">
    <source>
        <dbReference type="EMBL" id="EDR48594.1"/>
    </source>
</evidence>
<dbReference type="PaxDb" id="411461-DORFOR_00029"/>
<evidence type="ECO:0000313" key="3">
    <source>
        <dbReference type="Proteomes" id="UP000005359"/>
    </source>
</evidence>
<gene>
    <name evidence="2" type="ORF">DORFOR_00029</name>
</gene>